<dbReference type="EMBL" id="JANUBB010000011">
    <property type="protein sequence ID" value="MCS3952706.1"/>
    <property type="molecule type" value="Genomic_DNA"/>
</dbReference>
<organism evidence="1 2">
    <name type="scientific">Salinibacter ruber</name>
    <dbReference type="NCBI Taxonomy" id="146919"/>
    <lineage>
        <taxon>Bacteria</taxon>
        <taxon>Pseudomonadati</taxon>
        <taxon>Rhodothermota</taxon>
        <taxon>Rhodothermia</taxon>
        <taxon>Rhodothermales</taxon>
        <taxon>Salinibacteraceae</taxon>
        <taxon>Salinibacter</taxon>
    </lineage>
</organism>
<evidence type="ECO:0000313" key="2">
    <source>
        <dbReference type="Proteomes" id="UP001155010"/>
    </source>
</evidence>
<name>A0A9X2UAG4_9BACT</name>
<sequence length="218" mass="24291">MGGRLEATKETMDLVGVPVCCSSVAVYDLSVWLDYVGARDCFFPQRRWHLIGHVHRHRKASLLSKPANSLYVFLRREHNTYPSPGPFVERVEASDLFDAGETPGGPFVRHDRPASERFEADTVAAGRAGGCLRHGLEHPSAKNAPVAFQRCRSAGRFPYPERSPFRRVRSPGRDTAPGGQVVRRFRLGIRMACSGLRHRSRAARDKVTSVPLINAQEC</sequence>
<gene>
    <name evidence="1" type="ORF">GGP83_002679</name>
</gene>
<comment type="caution">
    <text evidence="1">The sequence shown here is derived from an EMBL/GenBank/DDBJ whole genome shotgun (WGS) entry which is preliminary data.</text>
</comment>
<protein>
    <submittedName>
        <fullName evidence="1">Uncharacterized protein</fullName>
    </submittedName>
</protein>
<dbReference type="AlphaFoldDB" id="A0A9X2UAG4"/>
<evidence type="ECO:0000313" key="1">
    <source>
        <dbReference type="EMBL" id="MCS3952706.1"/>
    </source>
</evidence>
<dbReference type="Proteomes" id="UP001155010">
    <property type="component" value="Unassembled WGS sequence"/>
</dbReference>
<proteinExistence type="predicted"/>
<accession>A0A9X2UAG4</accession>
<reference evidence="1" key="1">
    <citation type="submission" date="2022-08" db="EMBL/GenBank/DDBJ databases">
        <title>Genomic Encyclopedia of Type Strains, Phase V (KMG-V): Genome sequencing to study the core and pangenomes of soil and plant-associated prokaryotes.</title>
        <authorList>
            <person name="Whitman W."/>
        </authorList>
    </citation>
    <scope>NUCLEOTIDE SEQUENCE</scope>
    <source>
        <strain evidence="1">SP2017</strain>
    </source>
</reference>